<evidence type="ECO:0000313" key="8">
    <source>
        <dbReference type="Proteomes" id="UP001501523"/>
    </source>
</evidence>
<keyword evidence="7" id="KW-0436">Ligase</keyword>
<feature type="transmembrane region" description="Helical" evidence="5">
    <location>
        <begin position="386"/>
        <end position="407"/>
    </location>
</feature>
<feature type="transmembrane region" description="Helical" evidence="5">
    <location>
        <begin position="9"/>
        <end position="26"/>
    </location>
</feature>
<dbReference type="Pfam" id="PF04932">
    <property type="entry name" value="Wzy_C"/>
    <property type="match status" value="1"/>
</dbReference>
<evidence type="ECO:0000256" key="3">
    <source>
        <dbReference type="ARBA" id="ARBA00022989"/>
    </source>
</evidence>
<feature type="domain" description="O-antigen ligase-related" evidence="6">
    <location>
        <begin position="185"/>
        <end position="344"/>
    </location>
</feature>
<dbReference type="InterPro" id="IPR051533">
    <property type="entry name" value="WaaL-like"/>
</dbReference>
<dbReference type="PANTHER" id="PTHR37422">
    <property type="entry name" value="TEICHURONIC ACID BIOSYNTHESIS PROTEIN TUAE"/>
    <property type="match status" value="1"/>
</dbReference>
<sequence length="418" mass="45084">MIPPSVSRTTLWPALFVLAVLVLLPLGRSSELPLACGGIAALVLLARWRVDWRDHTSRLVFALFACYWLPALLSGFAAVEHGKTWSTVAVTLRFLPFALFTVWALRDAARWSALTAAIGMIVALWAIDAYVQMATGYSLGGAAEMERVSGIFGAGNLKLGPVLAVLSPFVLLAARARFGRRGLALAFVLLVAPILLAGSRAAWLSYALVGVLLAWHETRDPRRFLGVLAALAIGIGTLGALAWHDSTRFGARIERSLLALRGTERAIDEASAGRLSIWHTALAMSAAHPLTGVGVRGFRYAYPHYAAPNDRFVDTASDIGASHAHQIVLEVLSETGVLGLAFWIAGAWLALRAWWRADAAARARAFAPGLALVAMCFPLNTHLAFYSAWWGLLFWWLLALYCAALAARGETSEAPHPT</sequence>
<dbReference type="PANTHER" id="PTHR37422:SF21">
    <property type="entry name" value="EXOQ-LIKE PROTEIN"/>
    <property type="match status" value="1"/>
</dbReference>
<proteinExistence type="predicted"/>
<evidence type="ECO:0000313" key="7">
    <source>
        <dbReference type="EMBL" id="GAA0718952.1"/>
    </source>
</evidence>
<protein>
    <submittedName>
        <fullName evidence="7">O-antigen ligase</fullName>
    </submittedName>
</protein>
<dbReference type="Proteomes" id="UP001501523">
    <property type="component" value="Unassembled WGS sequence"/>
</dbReference>
<feature type="transmembrane region" description="Helical" evidence="5">
    <location>
        <begin position="85"/>
        <end position="105"/>
    </location>
</feature>
<evidence type="ECO:0000256" key="2">
    <source>
        <dbReference type="ARBA" id="ARBA00022692"/>
    </source>
</evidence>
<dbReference type="GO" id="GO:0016874">
    <property type="term" value="F:ligase activity"/>
    <property type="evidence" value="ECO:0007669"/>
    <property type="project" value="UniProtKB-KW"/>
</dbReference>
<dbReference type="InterPro" id="IPR007016">
    <property type="entry name" value="O-antigen_ligase-rel_domated"/>
</dbReference>
<keyword evidence="3 5" id="KW-1133">Transmembrane helix</keyword>
<evidence type="ECO:0000256" key="1">
    <source>
        <dbReference type="ARBA" id="ARBA00004141"/>
    </source>
</evidence>
<comment type="caution">
    <text evidence="7">The sequence shown here is derived from an EMBL/GenBank/DDBJ whole genome shotgun (WGS) entry which is preliminary data.</text>
</comment>
<gene>
    <name evidence="7" type="ORF">GCM10009105_27070</name>
</gene>
<dbReference type="RefSeq" id="WP_343792023.1">
    <property type="nucleotide sequence ID" value="NZ_BAAAEU010000023.1"/>
</dbReference>
<accession>A0ABN1IPW6</accession>
<keyword evidence="2 5" id="KW-0812">Transmembrane</keyword>
<dbReference type="EMBL" id="BAAAEU010000023">
    <property type="protein sequence ID" value="GAA0718952.1"/>
    <property type="molecule type" value="Genomic_DNA"/>
</dbReference>
<feature type="transmembrane region" description="Helical" evidence="5">
    <location>
        <begin position="60"/>
        <end position="79"/>
    </location>
</feature>
<evidence type="ECO:0000256" key="4">
    <source>
        <dbReference type="ARBA" id="ARBA00023136"/>
    </source>
</evidence>
<feature type="transmembrane region" description="Helical" evidence="5">
    <location>
        <begin position="112"/>
        <end position="131"/>
    </location>
</feature>
<organism evidence="7 8">
    <name type="scientific">Dokdonella soli</name>
    <dbReference type="NCBI Taxonomy" id="529810"/>
    <lineage>
        <taxon>Bacteria</taxon>
        <taxon>Pseudomonadati</taxon>
        <taxon>Pseudomonadota</taxon>
        <taxon>Gammaproteobacteria</taxon>
        <taxon>Lysobacterales</taxon>
        <taxon>Rhodanobacteraceae</taxon>
        <taxon>Dokdonella</taxon>
    </lineage>
</organism>
<keyword evidence="8" id="KW-1185">Reference proteome</keyword>
<reference evidence="7 8" key="1">
    <citation type="journal article" date="2019" name="Int. J. Syst. Evol. Microbiol.">
        <title>The Global Catalogue of Microorganisms (GCM) 10K type strain sequencing project: providing services to taxonomists for standard genome sequencing and annotation.</title>
        <authorList>
            <consortium name="The Broad Institute Genomics Platform"/>
            <consortium name="The Broad Institute Genome Sequencing Center for Infectious Disease"/>
            <person name="Wu L."/>
            <person name="Ma J."/>
        </authorList>
    </citation>
    <scope>NUCLEOTIDE SEQUENCE [LARGE SCALE GENOMIC DNA]</scope>
    <source>
        <strain evidence="7 8">JCM 15421</strain>
    </source>
</reference>
<name>A0ABN1IPW6_9GAMM</name>
<feature type="transmembrane region" description="Helical" evidence="5">
    <location>
        <begin position="151"/>
        <end position="171"/>
    </location>
</feature>
<evidence type="ECO:0000259" key="6">
    <source>
        <dbReference type="Pfam" id="PF04932"/>
    </source>
</evidence>
<feature type="transmembrane region" description="Helical" evidence="5">
    <location>
        <begin position="224"/>
        <end position="243"/>
    </location>
</feature>
<evidence type="ECO:0000256" key="5">
    <source>
        <dbReference type="SAM" id="Phobius"/>
    </source>
</evidence>
<keyword evidence="4 5" id="KW-0472">Membrane</keyword>
<feature type="transmembrane region" description="Helical" evidence="5">
    <location>
        <begin position="183"/>
        <end position="204"/>
    </location>
</feature>
<comment type="subcellular location">
    <subcellularLocation>
        <location evidence="1">Membrane</location>
        <topology evidence="1">Multi-pass membrane protein</topology>
    </subcellularLocation>
</comment>